<reference evidence="4" key="1">
    <citation type="submission" date="2011-05" db="EMBL/GenBank/DDBJ databases">
        <authorList>
            <person name="Richards S.R."/>
            <person name="Qu J."/>
            <person name="Jiang H."/>
            <person name="Jhangiani S.N."/>
            <person name="Agravi P."/>
            <person name="Goodspeed R."/>
            <person name="Gross S."/>
            <person name="Mandapat C."/>
            <person name="Jackson L."/>
            <person name="Mathew T."/>
            <person name="Pu L."/>
            <person name="Thornton R."/>
            <person name="Saada N."/>
            <person name="Wilczek-Boney K.B."/>
            <person name="Lee S."/>
            <person name="Kovar C."/>
            <person name="Wu Y."/>
            <person name="Scherer S.E."/>
            <person name="Worley K.C."/>
            <person name="Muzny D.M."/>
            <person name="Gibbs R."/>
        </authorList>
    </citation>
    <scope>NUCLEOTIDE SEQUENCE</scope>
    <source>
        <strain evidence="4">Brora</strain>
    </source>
</reference>
<evidence type="ECO:0000313" key="3">
    <source>
        <dbReference type="EnsemblMetazoa" id="SMAR002004-PA"/>
    </source>
</evidence>
<reference evidence="3" key="2">
    <citation type="submission" date="2015-02" db="UniProtKB">
        <authorList>
            <consortium name="EnsemblMetazoa"/>
        </authorList>
    </citation>
    <scope>IDENTIFICATION</scope>
</reference>
<protein>
    <recommendedName>
        <fullName evidence="2">DUF4200 domain-containing protein</fullName>
    </recommendedName>
</protein>
<evidence type="ECO:0000256" key="1">
    <source>
        <dbReference type="ARBA" id="ARBA00023054"/>
    </source>
</evidence>
<dbReference type="InterPro" id="IPR025252">
    <property type="entry name" value="DUF4200"/>
</dbReference>
<dbReference type="AlphaFoldDB" id="T1IM11"/>
<evidence type="ECO:0000313" key="4">
    <source>
        <dbReference type="Proteomes" id="UP000014500"/>
    </source>
</evidence>
<dbReference type="Proteomes" id="UP000014500">
    <property type="component" value="Unassembled WGS sequence"/>
</dbReference>
<dbReference type="EMBL" id="JH430935">
    <property type="status" value="NOT_ANNOTATED_CDS"/>
    <property type="molecule type" value="Genomic_DNA"/>
</dbReference>
<dbReference type="PANTHER" id="PTHR21683">
    <property type="entry name" value="COILED-COIL DOMAIN-CONTAINING PROTEIN 42 LIKE-2-LIKE-RELATED"/>
    <property type="match status" value="1"/>
</dbReference>
<organism evidence="3 4">
    <name type="scientific">Strigamia maritima</name>
    <name type="common">European centipede</name>
    <name type="synonym">Geophilus maritimus</name>
    <dbReference type="NCBI Taxonomy" id="126957"/>
    <lineage>
        <taxon>Eukaryota</taxon>
        <taxon>Metazoa</taxon>
        <taxon>Ecdysozoa</taxon>
        <taxon>Arthropoda</taxon>
        <taxon>Myriapoda</taxon>
        <taxon>Chilopoda</taxon>
        <taxon>Pleurostigmophora</taxon>
        <taxon>Geophilomorpha</taxon>
        <taxon>Linotaeniidae</taxon>
        <taxon>Strigamia</taxon>
    </lineage>
</organism>
<dbReference type="InterPro" id="IPR051147">
    <property type="entry name" value="CFAP_domain-containing"/>
</dbReference>
<dbReference type="GO" id="GO:0005856">
    <property type="term" value="C:cytoskeleton"/>
    <property type="evidence" value="ECO:0007669"/>
    <property type="project" value="UniProtKB-ARBA"/>
</dbReference>
<dbReference type="PhylomeDB" id="T1IM11"/>
<keyword evidence="1" id="KW-0175">Coiled coil</keyword>
<dbReference type="PANTHER" id="PTHR21683:SF3">
    <property type="entry name" value="CILIA AND FLAGELLA ASSOCIATED PROTEIN 100"/>
    <property type="match status" value="1"/>
</dbReference>
<name>T1IM11_STRMM</name>
<dbReference type="Pfam" id="PF13863">
    <property type="entry name" value="DUF4200"/>
    <property type="match status" value="1"/>
</dbReference>
<dbReference type="EnsemblMetazoa" id="SMAR002004-RA">
    <property type="protein sequence ID" value="SMAR002004-PA"/>
    <property type="gene ID" value="SMAR002004"/>
</dbReference>
<evidence type="ECO:0000259" key="2">
    <source>
        <dbReference type="Pfam" id="PF13863"/>
    </source>
</evidence>
<dbReference type="HOGENOM" id="CLU_1847619_0_0_1"/>
<keyword evidence="4" id="KW-1185">Reference proteome</keyword>
<proteinExistence type="predicted"/>
<sequence>MRFAMSVKHLSMEGVLLPAISTVCVDSSVSKGEKLKNLETVKDFVKAKREIFLVQYLIGVKKDELMRIENLQLSEERKLDKAESRLEEDAVNFDRFLKSIDRGTIDALKQVEIESKSKLDKVAEIRKLNVQIVTLRRSV</sequence>
<accession>T1IM11</accession>
<feature type="domain" description="DUF4200" evidence="2">
    <location>
        <begin position="44"/>
        <end position="137"/>
    </location>
</feature>
<dbReference type="STRING" id="126957.T1IM11"/>